<dbReference type="Proteomes" id="UP000189818">
    <property type="component" value="Unassembled WGS sequence"/>
</dbReference>
<evidence type="ECO:0000313" key="2">
    <source>
        <dbReference type="EMBL" id="SKC07205.1"/>
    </source>
</evidence>
<name>A0A1T5GFJ6_9SPHN</name>
<dbReference type="SUPFAM" id="SSF53756">
    <property type="entry name" value="UDP-Glycosyltransferase/glycogen phosphorylase"/>
    <property type="match status" value="1"/>
</dbReference>
<dbReference type="PANTHER" id="PTHR45947">
    <property type="entry name" value="SULFOQUINOVOSYL TRANSFERASE SQD2"/>
    <property type="match status" value="1"/>
</dbReference>
<dbReference type="OrthoDB" id="7847955at2"/>
<organism evidence="2 3">
    <name type="scientific">Rhizorhabdus histidinilytica</name>
    <dbReference type="NCBI Taxonomy" id="439228"/>
    <lineage>
        <taxon>Bacteria</taxon>
        <taxon>Pseudomonadati</taxon>
        <taxon>Pseudomonadota</taxon>
        <taxon>Alphaproteobacteria</taxon>
        <taxon>Sphingomonadales</taxon>
        <taxon>Sphingomonadaceae</taxon>
        <taxon>Rhizorhabdus</taxon>
    </lineage>
</organism>
<keyword evidence="2" id="KW-0808">Transferase</keyword>
<proteinExistence type="predicted"/>
<protein>
    <submittedName>
        <fullName evidence="2">Glycosyltransferase involved in cell wall bisynthesis</fullName>
    </submittedName>
</protein>
<dbReference type="InterPro" id="IPR028098">
    <property type="entry name" value="Glyco_trans_4-like_N"/>
</dbReference>
<dbReference type="InterPro" id="IPR050194">
    <property type="entry name" value="Glycosyltransferase_grp1"/>
</dbReference>
<dbReference type="AlphaFoldDB" id="A0A1T5GFJ6"/>
<dbReference type="RefSeq" id="WP_079650559.1">
    <property type="nucleotide sequence ID" value="NZ_FUYM01000014.1"/>
</dbReference>
<dbReference type="Pfam" id="PF13439">
    <property type="entry name" value="Glyco_transf_4"/>
    <property type="match status" value="1"/>
</dbReference>
<dbReference type="PANTHER" id="PTHR45947:SF3">
    <property type="entry name" value="SULFOQUINOVOSYL TRANSFERASE SQD2"/>
    <property type="match status" value="1"/>
</dbReference>
<evidence type="ECO:0000313" key="3">
    <source>
        <dbReference type="Proteomes" id="UP000189818"/>
    </source>
</evidence>
<sequence length="371" mass="39400">MTAAPRIMMSCDAIGGVWQYSLDLCRTLTAQGSVIALAVLGPPPGPRQRAQAEAIDGLSLFETGHDLDWTAADPRRIEEAGEHLALLAAAHDADIVHLNSPALAAAADFPAPVVTVAHSCVGTWWDAVRGGPLPADLAWRDELHRAGLDRADLAIAPSRSFAAATAAHHRLARMPLAIHNGRVASGASSRAMHDFAFTAGRLWDDAKNLATLDRAAARLSVPFRAAGPCDGPNGEHIDFAAIAPLGHLDDEAVADRLASRPVFVSASLYEPFGLAVLEAAMAGCPLVLSDIPTFRELWADVAVFVDPRDDFGFAEAIDRLIGDARIRIERGDAARIRARRYCPVATGTATMAAYRRLLDGNTLPARARALA</sequence>
<dbReference type="GO" id="GO:0016757">
    <property type="term" value="F:glycosyltransferase activity"/>
    <property type="evidence" value="ECO:0007669"/>
    <property type="project" value="TreeGrafter"/>
</dbReference>
<dbReference type="STRING" id="439228.SAMN06295920_11456"/>
<evidence type="ECO:0000259" key="1">
    <source>
        <dbReference type="Pfam" id="PF13439"/>
    </source>
</evidence>
<dbReference type="EMBL" id="FUYM01000014">
    <property type="protein sequence ID" value="SKC07205.1"/>
    <property type="molecule type" value="Genomic_DNA"/>
</dbReference>
<dbReference type="CDD" id="cd03801">
    <property type="entry name" value="GT4_PimA-like"/>
    <property type="match status" value="1"/>
</dbReference>
<reference evidence="3" key="1">
    <citation type="submission" date="2017-02" db="EMBL/GenBank/DDBJ databases">
        <authorList>
            <person name="Varghese N."/>
            <person name="Submissions S."/>
        </authorList>
    </citation>
    <scope>NUCLEOTIDE SEQUENCE [LARGE SCALE GENOMIC DNA]</scope>
    <source>
        <strain evidence="3">UM2</strain>
    </source>
</reference>
<dbReference type="Gene3D" id="3.40.50.2000">
    <property type="entry name" value="Glycogen Phosphorylase B"/>
    <property type="match status" value="2"/>
</dbReference>
<gene>
    <name evidence="2" type="ORF">SAMN06295920_11456</name>
</gene>
<keyword evidence="3" id="KW-1185">Reference proteome</keyword>
<feature type="domain" description="Glycosyltransferase subfamily 4-like N-terminal" evidence="1">
    <location>
        <begin position="14"/>
        <end position="178"/>
    </location>
</feature>
<dbReference type="Pfam" id="PF13692">
    <property type="entry name" value="Glyco_trans_1_4"/>
    <property type="match status" value="1"/>
</dbReference>
<accession>A0A1T5GFJ6</accession>